<sequence>MTAHTQKQAQVASKRVALTPDTWVALSNIKEPGKTLGDTVADLIAEHQRRTLEMDLDEISKNGTFTSWEEAKRELKL</sequence>
<dbReference type="KEGG" id="mhu:Mhun_2707"/>
<evidence type="ECO:0000313" key="1">
    <source>
        <dbReference type="EMBL" id="ABD42402.1"/>
    </source>
</evidence>
<proteinExistence type="predicted"/>
<dbReference type="eggNOG" id="arCOG03940">
    <property type="taxonomic scope" value="Archaea"/>
</dbReference>
<evidence type="ECO:0000313" key="2">
    <source>
        <dbReference type="Proteomes" id="UP000001941"/>
    </source>
</evidence>
<dbReference type="EMBL" id="CP000254">
    <property type="protein sequence ID" value="ABD42402.1"/>
    <property type="molecule type" value="Genomic_DNA"/>
</dbReference>
<gene>
    <name evidence="1" type="ordered locus">Mhun_2707</name>
</gene>
<dbReference type="GeneID" id="3925194"/>
<dbReference type="AlphaFoldDB" id="Q2FTE0"/>
<dbReference type="InParanoid" id="Q2FTE0"/>
<reference evidence="2" key="1">
    <citation type="journal article" date="2016" name="Stand. Genomic Sci.">
        <title>Complete genome sequence of Methanospirillum hungatei type strain JF1.</title>
        <authorList>
            <person name="Gunsalus R.P."/>
            <person name="Cook L.E."/>
            <person name="Crable B."/>
            <person name="Rohlin L."/>
            <person name="McDonald E."/>
            <person name="Mouttaki H."/>
            <person name="Sieber J.R."/>
            <person name="Poweleit N."/>
            <person name="Zhou H."/>
            <person name="Lapidus A.L."/>
            <person name="Daligault H.E."/>
            <person name="Land M."/>
            <person name="Gilna P."/>
            <person name="Ivanova N."/>
            <person name="Kyrpides N."/>
            <person name="Culley D.E."/>
            <person name="McInerney M.J."/>
        </authorList>
    </citation>
    <scope>NUCLEOTIDE SEQUENCE [LARGE SCALE GENOMIC DNA]</scope>
    <source>
        <strain evidence="2">ATCC 27890 / DSM 864 / NBRC 100397 / JF-1</strain>
    </source>
</reference>
<dbReference type="HOGENOM" id="CLU_194238_1_0_2"/>
<dbReference type="EnsemblBacteria" id="ABD42402">
    <property type="protein sequence ID" value="ABD42402"/>
    <property type="gene ID" value="Mhun_2707"/>
</dbReference>
<dbReference type="RefSeq" id="WP_011449658.1">
    <property type="nucleotide sequence ID" value="NC_007796.1"/>
</dbReference>
<name>Q2FTE0_METHJ</name>
<organism evidence="1 2">
    <name type="scientific">Methanospirillum hungatei JF-1 (strain ATCC 27890 / DSM 864 / NBRC 100397 / JF-1)</name>
    <dbReference type="NCBI Taxonomy" id="323259"/>
    <lineage>
        <taxon>Archaea</taxon>
        <taxon>Methanobacteriati</taxon>
        <taxon>Methanobacteriota</taxon>
        <taxon>Stenosarchaea group</taxon>
        <taxon>Methanomicrobia</taxon>
        <taxon>Methanomicrobiales</taxon>
        <taxon>Methanospirillaceae</taxon>
        <taxon>Methanospirillum</taxon>
    </lineage>
</organism>
<dbReference type="Proteomes" id="UP000001941">
    <property type="component" value="Chromosome"/>
</dbReference>
<accession>Q2FTE0</accession>
<dbReference type="OrthoDB" id="374756at2157"/>
<protein>
    <submittedName>
        <fullName evidence="1">Uncharacterized protein</fullName>
    </submittedName>
</protein>
<keyword evidence="2" id="KW-1185">Reference proteome</keyword>